<dbReference type="Pfam" id="PF12392">
    <property type="entry name" value="DUF3656"/>
    <property type="match status" value="1"/>
</dbReference>
<dbReference type="PANTHER" id="PTHR30217:SF10">
    <property type="entry name" value="23S RRNA 5-HYDROXYCYTIDINE C2501 SYNTHASE"/>
    <property type="match status" value="1"/>
</dbReference>
<dbReference type="InterPro" id="IPR020988">
    <property type="entry name" value="Pept_U32_collagenase"/>
</dbReference>
<dbReference type="OrthoDB" id="9807498at2"/>
<gene>
    <name evidence="2" type="ordered locus">Clocel_2126</name>
</gene>
<evidence type="ECO:0000313" key="2">
    <source>
        <dbReference type="EMBL" id="ADL51869.1"/>
    </source>
</evidence>
<reference evidence="2 3" key="1">
    <citation type="submission" date="2010-08" db="EMBL/GenBank/DDBJ databases">
        <title>Complete sequence of Clostridium cellulovorans 743B.</title>
        <authorList>
            <consortium name="US DOE Joint Genome Institute"/>
            <person name="Lucas S."/>
            <person name="Copeland A."/>
            <person name="Lapidus A."/>
            <person name="Cheng J.-F."/>
            <person name="Bruce D."/>
            <person name="Goodwin L."/>
            <person name="Pitluck S."/>
            <person name="Chertkov O."/>
            <person name="Detter J.C."/>
            <person name="Han C."/>
            <person name="Tapia R."/>
            <person name="Land M."/>
            <person name="Hauser L."/>
            <person name="Chang Y.-J."/>
            <person name="Jeffries C."/>
            <person name="Kyrpides N."/>
            <person name="Ivanova N."/>
            <person name="Mikhailova N."/>
            <person name="Hemme C.L."/>
            <person name="Woyke T."/>
        </authorList>
    </citation>
    <scope>NUCLEOTIDE SEQUENCE [LARGE SCALE GENOMIC DNA]</scope>
    <source>
        <strain evidence="3">ATCC 35296 / DSM 3052 / OCM 3 / 743B</strain>
    </source>
</reference>
<proteinExistence type="predicted"/>
<dbReference type="PROSITE" id="PS01276">
    <property type="entry name" value="PEPTIDASE_U32"/>
    <property type="match status" value="1"/>
</dbReference>
<dbReference type="EMBL" id="CP002160">
    <property type="protein sequence ID" value="ADL51869.1"/>
    <property type="molecule type" value="Genomic_DNA"/>
</dbReference>
<accession>D9SN03</accession>
<evidence type="ECO:0000313" key="3">
    <source>
        <dbReference type="Proteomes" id="UP000002730"/>
    </source>
</evidence>
<dbReference type="RefSeq" id="WP_010076912.1">
    <property type="nucleotide sequence ID" value="NC_014393.1"/>
</dbReference>
<dbReference type="Pfam" id="PF01136">
    <property type="entry name" value="Peptidase_U32"/>
    <property type="match status" value="2"/>
</dbReference>
<dbReference type="Proteomes" id="UP000002730">
    <property type="component" value="Chromosome"/>
</dbReference>
<feature type="domain" description="Peptidase U32 collagenase" evidence="1">
    <location>
        <begin position="376"/>
        <end position="491"/>
    </location>
</feature>
<organism evidence="2 3">
    <name type="scientific">Clostridium cellulovorans (strain ATCC 35296 / DSM 3052 / OCM 3 / 743B)</name>
    <dbReference type="NCBI Taxonomy" id="573061"/>
    <lineage>
        <taxon>Bacteria</taxon>
        <taxon>Bacillati</taxon>
        <taxon>Bacillota</taxon>
        <taxon>Clostridia</taxon>
        <taxon>Eubacteriales</taxon>
        <taxon>Clostridiaceae</taxon>
        <taxon>Clostridium</taxon>
    </lineage>
</organism>
<dbReference type="HOGENOM" id="CLU_011540_4_0_9"/>
<protein>
    <submittedName>
        <fullName evidence="2">Peptidase U32</fullName>
    </submittedName>
</protein>
<evidence type="ECO:0000259" key="1">
    <source>
        <dbReference type="Pfam" id="PF12392"/>
    </source>
</evidence>
<name>D9SN03_CLOC7</name>
<dbReference type="eggNOG" id="COG0826">
    <property type="taxonomic scope" value="Bacteria"/>
</dbReference>
<sequence length="781" mass="88145">MKKIELLAPAGSQESLIAAVQCGADAVYLGGNKFSARAYASNFDNETLKKAIDYCHLYNVKLYVTVNTLQKDNEILEALEYIGFLHNSGVDAVLLQDLGLAYLVRKNYPNLEIHASTQLTAHNAEGVKFLNDYGFKRIVLSRELSLPEIKYISKDLNIETEIFVHGALCVCYSGQCLMSSMIGGRSGNRGRCAQSCRLPYSIINTNSQEEKRGFILSPKDMNFIENIKEIIDSGTSSLKIEGRMKKPEYVAGVVTTYRNAIDTVYNGKKFDTKTEMKKLTQLFNREGFSKGYLFGNVGKDMMAFNFPKNTGIFIGKAINKTDIMLTEALNIGDGVRVNEDGFVVSSILKDGRDISSAVIGDKITLKQGNFKKGEPIYKTNDIYLMKTLKEQYMDPFRNKHKLEGTIKFKLNEAIEFSTKFRNKLYTVYGEIVKEAIKKPLDKGKIIDNLSKTGNTAFEFSEINFSCYEEGFLPISSLNSIRRELLKIIEEDMVKIRSNNIKLNLDLNREPKKNITMPRLLAVVNTNDQLEGAIEANVSSIAIDLFNRRSNLSKDHVIKNKTFIKIPNIIKEEFDYICKTIDELLPNIQGIITSNLGIISRYHDKTDIIGDYKLNVFNKYALDFFSSYIIGSCVSVELNKNELNELIKNAPIGCQILGYGKVEMMVSEYCPIGSTFGGKSCNNSCSMPCENSKFLLKDRKNADFIIKTDKFCRSHIYNSVAINLCEVISDINNSKIDSIRLDFIDENFEEVKDIITAFSNNNSSYFEQKGNYTKGHYKRGVE</sequence>
<dbReference type="InterPro" id="IPR051454">
    <property type="entry name" value="RNA/ubiquinone_mod_enzymes"/>
</dbReference>
<dbReference type="PANTHER" id="PTHR30217">
    <property type="entry name" value="PEPTIDASE U32 FAMILY"/>
    <property type="match status" value="1"/>
</dbReference>
<dbReference type="STRING" id="573061.Clocel_2126"/>
<dbReference type="KEGG" id="ccb:Clocel_2126"/>
<keyword evidence="3" id="KW-1185">Reference proteome</keyword>
<dbReference type="AlphaFoldDB" id="D9SN03"/>
<dbReference type="InterPro" id="IPR001539">
    <property type="entry name" value="Peptidase_U32"/>
</dbReference>